<feature type="compositionally biased region" description="Polar residues" evidence="1">
    <location>
        <begin position="47"/>
        <end position="60"/>
    </location>
</feature>
<keyword evidence="4" id="KW-1185">Reference proteome</keyword>
<evidence type="ECO:0000256" key="2">
    <source>
        <dbReference type="SAM" id="SignalP"/>
    </source>
</evidence>
<evidence type="ECO:0000256" key="1">
    <source>
        <dbReference type="SAM" id="MobiDB-lite"/>
    </source>
</evidence>
<feature type="signal peptide" evidence="2">
    <location>
        <begin position="1"/>
        <end position="23"/>
    </location>
</feature>
<reference evidence="3 4" key="1">
    <citation type="submission" date="2015-07" db="EMBL/GenBank/DDBJ databases">
        <title>Emmonsia species relationships and genome sequence.</title>
        <authorList>
            <person name="Cuomo C.A."/>
            <person name="Schwartz I.S."/>
            <person name="Kenyon C."/>
            <person name="de Hoog G.S."/>
            <person name="Govender N.P."/>
            <person name="Botha A."/>
            <person name="Moreno L."/>
            <person name="de Vries M."/>
            <person name="Munoz J.F."/>
            <person name="Stielow J.B."/>
        </authorList>
    </citation>
    <scope>NUCLEOTIDE SEQUENCE [LARGE SCALE GENOMIC DNA]</scope>
    <source>
        <strain evidence="3 4">CBS 136260</strain>
    </source>
</reference>
<comment type="caution">
    <text evidence="3">The sequence shown here is derived from an EMBL/GenBank/DDBJ whole genome shotgun (WGS) entry which is preliminary data.</text>
</comment>
<accession>A0A1B7NVW7</accession>
<organism evidence="3 4">
    <name type="scientific">Emergomyces africanus</name>
    <dbReference type="NCBI Taxonomy" id="1955775"/>
    <lineage>
        <taxon>Eukaryota</taxon>
        <taxon>Fungi</taxon>
        <taxon>Dikarya</taxon>
        <taxon>Ascomycota</taxon>
        <taxon>Pezizomycotina</taxon>
        <taxon>Eurotiomycetes</taxon>
        <taxon>Eurotiomycetidae</taxon>
        <taxon>Onygenales</taxon>
        <taxon>Ajellomycetaceae</taxon>
        <taxon>Emergomyces</taxon>
    </lineage>
</organism>
<name>A0A1B7NVW7_9EURO</name>
<dbReference type="EMBL" id="LGUA01000587">
    <property type="protein sequence ID" value="OAX80925.1"/>
    <property type="molecule type" value="Genomic_DNA"/>
</dbReference>
<evidence type="ECO:0000313" key="3">
    <source>
        <dbReference type="EMBL" id="OAX80925.1"/>
    </source>
</evidence>
<dbReference type="AlphaFoldDB" id="A0A1B7NVW7"/>
<feature type="region of interest" description="Disordered" evidence="1">
    <location>
        <begin position="40"/>
        <end position="68"/>
    </location>
</feature>
<proteinExistence type="predicted"/>
<evidence type="ECO:0000313" key="4">
    <source>
        <dbReference type="Proteomes" id="UP000091918"/>
    </source>
</evidence>
<feature type="chain" id="PRO_5008598240" evidence="2">
    <location>
        <begin position="24"/>
        <end position="224"/>
    </location>
</feature>
<sequence length="224" mass="24744">MWHLSFWTSLLCLLLTVVHDASAAAAPTSLHSSLISSSSLSTLSPSENKSTPSNTESITSPGLLATRNTPIFGPQPKFSQRFIIELFTPESHQVHYAKVLKSKVNKYFLGSTLISREATQVSFGSPGYMLFHTLPNDFRFLNLNNDTASQLFWTIQITNKPGITGVKISTTNELFWTNSPARAQGWVVCPRKDGSHKVYFAAASLEMLGKTKCTQLRLRAIAVH</sequence>
<protein>
    <submittedName>
        <fullName evidence="3">Uncharacterized protein</fullName>
    </submittedName>
</protein>
<dbReference type="Proteomes" id="UP000091918">
    <property type="component" value="Unassembled WGS sequence"/>
</dbReference>
<gene>
    <name evidence="3" type="ORF">ACJ72_04739</name>
</gene>
<keyword evidence="2" id="KW-0732">Signal</keyword>